<proteinExistence type="predicted"/>
<evidence type="ECO:0000313" key="3">
    <source>
        <dbReference type="Proteomes" id="UP000549394"/>
    </source>
</evidence>
<protein>
    <submittedName>
        <fullName evidence="2">DgyrCDS3943</fullName>
    </submittedName>
</protein>
<dbReference type="EMBL" id="CAJFCJ010000005">
    <property type="protein sequence ID" value="CAD5114909.1"/>
    <property type="molecule type" value="Genomic_DNA"/>
</dbReference>
<sequence length="500" mass="57462">MAASGAQIMFNRRYLANKPHFNDYLRDDGVINRLPMRGRQRSDNAIRVRFLINTFSTTMIEHFPPNRPLKAEQLRKIIPVNIKIYGCCEATQNTSHKDIWKNGKPAFWDKDVYFGDPNNLCSMLGHKPKMEQLIPMYTEIKRLTKRDGLLLFNPKTVEDGCLLIPDCADHLFEENSFTVIVRKTDIEGSREKQNIPQFQIPNWNLLGIDAYPSTSFDRQATYAEEDNVLTPTISCSYANTNDGLAKSKKIEKEEHPMELDQQTEQEEEPMNLDQENEQEEGFCKKPKNALQEKQSTEEEYVDVKSNTSKSFPTFENDTTESSVSCETDINDLHSDCRILNTRPMHWMTNKAAALSQATEISLGAENNVCDLNNQQRHTLKNRSTKSSENTNQQARQLKNQPLNTGLMVAIKRNKIELSTEKNHLQMDYQQFGQMPEKVYSTETQPCKENATFDPGHENNPEQFDDFFDTFPVDKVNAALIGHNDENLNASAVQYQMYTED</sequence>
<evidence type="ECO:0000256" key="1">
    <source>
        <dbReference type="SAM" id="MobiDB-lite"/>
    </source>
</evidence>
<feature type="region of interest" description="Disordered" evidence="1">
    <location>
        <begin position="378"/>
        <end position="397"/>
    </location>
</feature>
<gene>
    <name evidence="2" type="ORF">DGYR_LOCUS3710</name>
</gene>
<dbReference type="Proteomes" id="UP000549394">
    <property type="component" value="Unassembled WGS sequence"/>
</dbReference>
<accession>A0A7I8VFD7</accession>
<comment type="caution">
    <text evidence="2">The sequence shown here is derived from an EMBL/GenBank/DDBJ whole genome shotgun (WGS) entry which is preliminary data.</text>
</comment>
<keyword evidence="3" id="KW-1185">Reference proteome</keyword>
<reference evidence="2 3" key="1">
    <citation type="submission" date="2020-08" db="EMBL/GenBank/DDBJ databases">
        <authorList>
            <person name="Hejnol A."/>
        </authorList>
    </citation>
    <scope>NUCLEOTIDE SEQUENCE [LARGE SCALE GENOMIC DNA]</scope>
</reference>
<feature type="compositionally biased region" description="Polar residues" evidence="1">
    <location>
        <begin position="384"/>
        <end position="397"/>
    </location>
</feature>
<feature type="region of interest" description="Disordered" evidence="1">
    <location>
        <begin position="250"/>
        <end position="280"/>
    </location>
</feature>
<organism evidence="2 3">
    <name type="scientific">Dimorphilus gyrociliatus</name>
    <dbReference type="NCBI Taxonomy" id="2664684"/>
    <lineage>
        <taxon>Eukaryota</taxon>
        <taxon>Metazoa</taxon>
        <taxon>Spiralia</taxon>
        <taxon>Lophotrochozoa</taxon>
        <taxon>Annelida</taxon>
        <taxon>Polychaeta</taxon>
        <taxon>Polychaeta incertae sedis</taxon>
        <taxon>Dinophilidae</taxon>
        <taxon>Dimorphilus</taxon>
    </lineage>
</organism>
<evidence type="ECO:0000313" key="2">
    <source>
        <dbReference type="EMBL" id="CAD5114909.1"/>
    </source>
</evidence>
<dbReference type="AlphaFoldDB" id="A0A7I8VFD7"/>
<name>A0A7I8VFD7_9ANNE</name>
<feature type="compositionally biased region" description="Acidic residues" evidence="1">
    <location>
        <begin position="261"/>
        <end position="280"/>
    </location>
</feature>